<proteinExistence type="predicted"/>
<reference evidence="2 3" key="1">
    <citation type="submission" date="2019-11" db="EMBL/GenBank/DDBJ databases">
        <title>Whole genome sequence of Oryza granulata.</title>
        <authorList>
            <person name="Li W."/>
        </authorList>
    </citation>
    <scope>NUCLEOTIDE SEQUENCE [LARGE SCALE GENOMIC DNA]</scope>
    <source>
        <strain evidence="3">cv. Menghai</strain>
        <tissue evidence="2">Leaf</tissue>
    </source>
</reference>
<feature type="region of interest" description="Disordered" evidence="1">
    <location>
        <begin position="16"/>
        <end position="73"/>
    </location>
</feature>
<evidence type="ECO:0000256" key="1">
    <source>
        <dbReference type="SAM" id="MobiDB-lite"/>
    </source>
</evidence>
<dbReference type="EMBL" id="SPHZ02000010">
    <property type="protein sequence ID" value="KAF0894835.1"/>
    <property type="molecule type" value="Genomic_DNA"/>
</dbReference>
<feature type="compositionally biased region" description="Basic residues" evidence="1">
    <location>
        <begin position="49"/>
        <end position="60"/>
    </location>
</feature>
<comment type="caution">
    <text evidence="2">The sequence shown here is derived from an EMBL/GenBank/DDBJ whole genome shotgun (WGS) entry which is preliminary data.</text>
</comment>
<evidence type="ECO:0000313" key="2">
    <source>
        <dbReference type="EMBL" id="KAF0894835.1"/>
    </source>
</evidence>
<gene>
    <name evidence="2" type="ORF">E2562_003719</name>
</gene>
<name>A0A6G1C2F3_9ORYZ</name>
<feature type="compositionally biased region" description="Basic residues" evidence="1">
    <location>
        <begin position="25"/>
        <end position="34"/>
    </location>
</feature>
<dbReference type="Proteomes" id="UP000479710">
    <property type="component" value="Unassembled WGS sequence"/>
</dbReference>
<feature type="compositionally biased region" description="Polar residues" evidence="1">
    <location>
        <begin position="36"/>
        <end position="47"/>
    </location>
</feature>
<evidence type="ECO:0000313" key="3">
    <source>
        <dbReference type="Proteomes" id="UP000479710"/>
    </source>
</evidence>
<keyword evidence="3" id="KW-1185">Reference proteome</keyword>
<organism evidence="2 3">
    <name type="scientific">Oryza meyeriana var. granulata</name>
    <dbReference type="NCBI Taxonomy" id="110450"/>
    <lineage>
        <taxon>Eukaryota</taxon>
        <taxon>Viridiplantae</taxon>
        <taxon>Streptophyta</taxon>
        <taxon>Embryophyta</taxon>
        <taxon>Tracheophyta</taxon>
        <taxon>Spermatophyta</taxon>
        <taxon>Magnoliopsida</taxon>
        <taxon>Liliopsida</taxon>
        <taxon>Poales</taxon>
        <taxon>Poaceae</taxon>
        <taxon>BOP clade</taxon>
        <taxon>Oryzoideae</taxon>
        <taxon>Oryzeae</taxon>
        <taxon>Oryzinae</taxon>
        <taxon>Oryza</taxon>
        <taxon>Oryza meyeriana</taxon>
    </lineage>
</organism>
<sequence>MKLFEIVERCARVDEAIKHNDGKGKAGKQAKPSKRNGASTTKQPEQPKNQKKSKRLKVHRQVLAADCGPPIAK</sequence>
<dbReference type="AlphaFoldDB" id="A0A6G1C2F3"/>
<accession>A0A6G1C2F3</accession>
<protein>
    <submittedName>
        <fullName evidence="2">Uncharacterized protein</fullName>
    </submittedName>
</protein>